<sequence>MQKFCLINSTRKKTSRKKIAYLLLTQSKTKLKVEKKKKTARHQQHLMGFTFSDPLVGKTPIMGKESALPTRMGRRNNRPEGIYPEDAAYFHKNWKKQEENRPKPLSCCWDECG</sequence>
<feature type="region of interest" description="Disordered" evidence="1">
    <location>
        <begin position="60"/>
        <end position="81"/>
    </location>
</feature>
<reference evidence="2 3" key="1">
    <citation type="submission" date="2021-06" db="EMBL/GenBank/DDBJ databases">
        <title>Caerostris darwini draft genome.</title>
        <authorList>
            <person name="Kono N."/>
            <person name="Arakawa K."/>
        </authorList>
    </citation>
    <scope>NUCLEOTIDE SEQUENCE [LARGE SCALE GENOMIC DNA]</scope>
</reference>
<evidence type="ECO:0000256" key="1">
    <source>
        <dbReference type="SAM" id="MobiDB-lite"/>
    </source>
</evidence>
<dbReference type="AlphaFoldDB" id="A0AAV4WRV3"/>
<evidence type="ECO:0000313" key="2">
    <source>
        <dbReference type="EMBL" id="GIY85078.1"/>
    </source>
</evidence>
<evidence type="ECO:0000313" key="3">
    <source>
        <dbReference type="Proteomes" id="UP001054837"/>
    </source>
</evidence>
<gene>
    <name evidence="2" type="ORF">CDAR_398231</name>
</gene>
<dbReference type="Proteomes" id="UP001054837">
    <property type="component" value="Unassembled WGS sequence"/>
</dbReference>
<proteinExistence type="predicted"/>
<protein>
    <submittedName>
        <fullName evidence="2">Uncharacterized protein</fullName>
    </submittedName>
</protein>
<organism evidence="2 3">
    <name type="scientific">Caerostris darwini</name>
    <dbReference type="NCBI Taxonomy" id="1538125"/>
    <lineage>
        <taxon>Eukaryota</taxon>
        <taxon>Metazoa</taxon>
        <taxon>Ecdysozoa</taxon>
        <taxon>Arthropoda</taxon>
        <taxon>Chelicerata</taxon>
        <taxon>Arachnida</taxon>
        <taxon>Araneae</taxon>
        <taxon>Araneomorphae</taxon>
        <taxon>Entelegynae</taxon>
        <taxon>Araneoidea</taxon>
        <taxon>Araneidae</taxon>
        <taxon>Caerostris</taxon>
    </lineage>
</organism>
<keyword evidence="3" id="KW-1185">Reference proteome</keyword>
<accession>A0AAV4WRV3</accession>
<name>A0AAV4WRV3_9ARAC</name>
<comment type="caution">
    <text evidence="2">The sequence shown here is derived from an EMBL/GenBank/DDBJ whole genome shotgun (WGS) entry which is preliminary data.</text>
</comment>
<dbReference type="EMBL" id="BPLQ01015004">
    <property type="protein sequence ID" value="GIY85078.1"/>
    <property type="molecule type" value="Genomic_DNA"/>
</dbReference>